<dbReference type="Proteomes" id="UP001227268">
    <property type="component" value="Unassembled WGS sequence"/>
</dbReference>
<evidence type="ECO:0000313" key="2">
    <source>
        <dbReference type="Proteomes" id="UP001227268"/>
    </source>
</evidence>
<keyword evidence="2" id="KW-1185">Reference proteome</keyword>
<evidence type="ECO:0000313" key="1">
    <source>
        <dbReference type="EMBL" id="KAJ9092670.1"/>
    </source>
</evidence>
<name>A0ACC2V158_9TREE</name>
<sequence length="166" mass="19064">MIAIIVTSPVPPRQQAREFCAQEVNEMDATPLLRQLLEGLKLAHAHTPHYNVDSVITPISAETQDDMTSPFIDANNWRISREAEQIMRGNQTRPPIVENSTTDLQYSHVPIAERHPVGLRHGAGWNVTYNFEEREVWVHHERQDILIWKFSLVMELCKEAGNVVFE</sequence>
<comment type="caution">
    <text evidence="1">The sequence shown here is derived from an EMBL/GenBank/DDBJ whole genome shotgun (WGS) entry which is preliminary data.</text>
</comment>
<reference evidence="1" key="1">
    <citation type="submission" date="2023-04" db="EMBL/GenBank/DDBJ databases">
        <title>Draft Genome sequencing of Naganishia species isolated from polar environments using Oxford Nanopore Technology.</title>
        <authorList>
            <person name="Leo P."/>
            <person name="Venkateswaran K."/>
        </authorList>
    </citation>
    <scope>NUCLEOTIDE SEQUENCE</scope>
    <source>
        <strain evidence="1">MNA-CCFEE 5423</strain>
    </source>
</reference>
<organism evidence="1 2">
    <name type="scientific">Naganishia friedmannii</name>
    <dbReference type="NCBI Taxonomy" id="89922"/>
    <lineage>
        <taxon>Eukaryota</taxon>
        <taxon>Fungi</taxon>
        <taxon>Dikarya</taxon>
        <taxon>Basidiomycota</taxon>
        <taxon>Agaricomycotina</taxon>
        <taxon>Tremellomycetes</taxon>
        <taxon>Filobasidiales</taxon>
        <taxon>Filobasidiaceae</taxon>
        <taxon>Naganishia</taxon>
    </lineage>
</organism>
<proteinExistence type="predicted"/>
<accession>A0ACC2V158</accession>
<protein>
    <submittedName>
        <fullName evidence="1">Uncharacterized protein</fullName>
    </submittedName>
</protein>
<gene>
    <name evidence="1" type="ORF">QFC21_006735</name>
</gene>
<dbReference type="EMBL" id="JASBWT010000036">
    <property type="protein sequence ID" value="KAJ9092670.1"/>
    <property type="molecule type" value="Genomic_DNA"/>
</dbReference>